<reference evidence="3 4" key="1">
    <citation type="submission" date="2019-12" db="EMBL/GenBank/DDBJ databases">
        <title>Mucilaginibacter sp. HMF7410 genome sequencing and assembly.</title>
        <authorList>
            <person name="Kang H."/>
            <person name="Cha I."/>
            <person name="Kim H."/>
            <person name="Joh K."/>
        </authorList>
    </citation>
    <scope>NUCLEOTIDE SEQUENCE [LARGE SCALE GENOMIC DNA]</scope>
    <source>
        <strain evidence="3 4">HMF7410</strain>
    </source>
</reference>
<proteinExistence type="predicted"/>
<evidence type="ECO:0000313" key="3">
    <source>
        <dbReference type="EMBL" id="MVN21264.1"/>
    </source>
</evidence>
<dbReference type="PANTHER" id="PTHR35149">
    <property type="entry name" value="SLL5132 PROTEIN"/>
    <property type="match status" value="1"/>
</dbReference>
<feature type="domain" description="GmrSD restriction endonucleases N-terminal" evidence="1">
    <location>
        <begin position="14"/>
        <end position="175"/>
    </location>
</feature>
<organism evidence="3 4">
    <name type="scientific">Mucilaginibacter arboris</name>
    <dbReference type="NCBI Taxonomy" id="2682090"/>
    <lineage>
        <taxon>Bacteria</taxon>
        <taxon>Pseudomonadati</taxon>
        <taxon>Bacteroidota</taxon>
        <taxon>Sphingobacteriia</taxon>
        <taxon>Sphingobacteriales</taxon>
        <taxon>Sphingobacteriaceae</taxon>
        <taxon>Mucilaginibacter</taxon>
    </lineage>
</organism>
<dbReference type="InterPro" id="IPR004919">
    <property type="entry name" value="GmrSD_N"/>
</dbReference>
<dbReference type="InterPro" id="IPR057156">
    <property type="entry name" value="DUF7834"/>
</dbReference>
<evidence type="ECO:0000259" key="2">
    <source>
        <dbReference type="Pfam" id="PF25202"/>
    </source>
</evidence>
<name>A0A7K1SVE7_9SPHI</name>
<keyword evidence="4" id="KW-1185">Reference proteome</keyword>
<dbReference type="Pfam" id="PF03235">
    <property type="entry name" value="GmrSD_N"/>
    <property type="match status" value="1"/>
</dbReference>
<gene>
    <name evidence="3" type="ORF">GO621_06915</name>
</gene>
<feature type="domain" description="DUF7834" evidence="2">
    <location>
        <begin position="187"/>
        <end position="414"/>
    </location>
</feature>
<evidence type="ECO:0000313" key="4">
    <source>
        <dbReference type="Proteomes" id="UP000462014"/>
    </source>
</evidence>
<dbReference type="AlphaFoldDB" id="A0A7K1SVE7"/>
<comment type="caution">
    <text evidence="3">The sequence shown here is derived from an EMBL/GenBank/DDBJ whole genome shotgun (WGS) entry which is preliminary data.</text>
</comment>
<accession>A0A7K1SVE7</accession>
<protein>
    <submittedName>
        <fullName evidence="3">DUF262 domain-containing protein</fullName>
    </submittedName>
</protein>
<dbReference type="EMBL" id="WPIK01000005">
    <property type="protein sequence ID" value="MVN21264.1"/>
    <property type="molecule type" value="Genomic_DNA"/>
</dbReference>
<dbReference type="Proteomes" id="UP000462014">
    <property type="component" value="Unassembled WGS sequence"/>
</dbReference>
<dbReference type="PANTHER" id="PTHR35149:SF2">
    <property type="entry name" value="DUF262 DOMAIN-CONTAINING PROTEIN"/>
    <property type="match status" value="1"/>
</dbReference>
<sequence>MEKNVPAEYIMLSDLIEMELSIPDYQRPYKWKEKNIVQLLDDIWDSQHKGKEKYRIGTVILHNNYSKLDIVDGQQRLVTITLILNYLGEKGMRLLNEEFPHADSIYNIRNNDARVKEWFSSFNDVQKSKFKEYLLTSCEFVKIELDDISEAFQLFDSQNARGKALEPYDLLKAFHLREMESNTSEERLNCVVEWEKAANVGLLNNLAKYIYRIRKWAKGENAGSFKKDDIDEFKGMNLNKYKNYPYLRLYMLNDALVKQHSNDSMYESFGLKVQFPFQLTQMIINGKRFFEYVAFYSDLYAKLFTDNNSEFYSFYKKHCLYKLCNRTGDTYVREMYEASALHYIDKFGEGEINFAEISKIFYKWAYTLRLMQNRVSYSSIDKYIRENENIFKRINGAYYPKDLLKLQLPQPQPIKKEIPEVQEVFTCNN</sequence>
<dbReference type="Pfam" id="PF25202">
    <property type="entry name" value="DUF7834"/>
    <property type="match status" value="1"/>
</dbReference>
<dbReference type="RefSeq" id="WP_157565458.1">
    <property type="nucleotide sequence ID" value="NZ_WPIK01000005.1"/>
</dbReference>
<evidence type="ECO:0000259" key="1">
    <source>
        <dbReference type="Pfam" id="PF03235"/>
    </source>
</evidence>